<accession>A5EXF2</accession>
<dbReference type="KEGG" id="dno:DNO_1203"/>
<dbReference type="OrthoDB" id="7054239at2"/>
<dbReference type="InterPro" id="IPR045155">
    <property type="entry name" value="Beta-lactam_cat"/>
</dbReference>
<dbReference type="GO" id="GO:0046677">
    <property type="term" value="P:response to antibiotic"/>
    <property type="evidence" value="ECO:0007669"/>
    <property type="project" value="InterPro"/>
</dbReference>
<keyword evidence="6" id="KW-1185">Reference proteome</keyword>
<comment type="catalytic activity">
    <reaction evidence="1">
        <text>a beta-lactam + H2O = a substituted beta-amino acid</text>
        <dbReference type="Rhea" id="RHEA:20401"/>
        <dbReference type="ChEBI" id="CHEBI:15377"/>
        <dbReference type="ChEBI" id="CHEBI:35627"/>
        <dbReference type="ChEBI" id="CHEBI:140347"/>
        <dbReference type="EC" id="3.5.2.6"/>
    </reaction>
</comment>
<reference evidence="5 6" key="1">
    <citation type="journal article" date="2007" name="Nat. Biotechnol.">
        <title>Genome sequence and identification of candidate vaccine antigens from the animal pathogen Dichelobacter nodosus.</title>
        <authorList>
            <person name="Myers G.S."/>
            <person name="Parker D."/>
            <person name="Al-Hasani K."/>
            <person name="Kennan R.M."/>
            <person name="Seemann T."/>
            <person name="Ren Q."/>
            <person name="Badger J.H."/>
            <person name="Selengut J.D."/>
            <person name="Deboy R.T."/>
            <person name="Tettelin H."/>
            <person name="Boyce J.D."/>
            <person name="McCarl V.P."/>
            <person name="Han X."/>
            <person name="Nelson W.C."/>
            <person name="Madupu R."/>
            <person name="Mohamoud Y."/>
            <person name="Holley T."/>
            <person name="Fedorova N."/>
            <person name="Khouri H."/>
            <person name="Bottomley S.P."/>
            <person name="Whittington R.J."/>
            <person name="Adler B."/>
            <person name="Songer J.G."/>
            <person name="Rood J.I."/>
            <person name="Paulsen I.T."/>
        </authorList>
    </citation>
    <scope>NUCLEOTIDE SEQUENCE [LARGE SCALE GENOMIC DNA]</scope>
    <source>
        <strain evidence="5 6">VCS1703A</strain>
    </source>
</reference>
<evidence type="ECO:0000256" key="1">
    <source>
        <dbReference type="ARBA" id="ARBA00001526"/>
    </source>
</evidence>
<dbReference type="RefSeq" id="WP_012031506.1">
    <property type="nucleotide sequence ID" value="NC_009446.1"/>
</dbReference>
<dbReference type="InterPro" id="IPR012338">
    <property type="entry name" value="Beta-lactam/transpept-like"/>
</dbReference>
<proteinExistence type="inferred from homology"/>
<sequence length="289" mass="33341">MMISRRHFLYYATAASAFLTLPAYPKNQTVLFQKIQSLLQECRAAGRLSADERLGLVVSDVITQQTVIAMNENVPLQAASMIKPLVIQAYLYCHFEKDAKLYPLNDKIISEMRAMIVDSNNTYTNYLIKRLGGPEGVQWMLRKKAPHIFRHIHIVESIPAGGKTYRNRVAASDYTRFLHALWFDQLPGSTLLKQLMHIKNHDRITVNTKYIPKTIGVYDKTGSTAMCCGNFGMIEYRTRRGVIHPYTFTAIIEKSRKAQHYTQWITQRSNVIRDLSDLVYLDFQYRIPE</sequence>
<dbReference type="Gene3D" id="3.40.710.10">
    <property type="entry name" value="DD-peptidase/beta-lactamase superfamily"/>
    <property type="match status" value="1"/>
</dbReference>
<dbReference type="Proteomes" id="UP000000248">
    <property type="component" value="Chromosome"/>
</dbReference>
<evidence type="ECO:0000256" key="3">
    <source>
        <dbReference type="ARBA" id="ARBA00012865"/>
    </source>
</evidence>
<dbReference type="Pfam" id="PF13354">
    <property type="entry name" value="Beta-lactamase2"/>
    <property type="match status" value="1"/>
</dbReference>
<dbReference type="PANTHER" id="PTHR35333:SF3">
    <property type="entry name" value="BETA-LACTAMASE-TYPE TRANSPEPTIDASE FOLD CONTAINING PROTEIN"/>
    <property type="match status" value="1"/>
</dbReference>
<evidence type="ECO:0000313" key="6">
    <source>
        <dbReference type="Proteomes" id="UP000000248"/>
    </source>
</evidence>
<dbReference type="eggNOG" id="COG2367">
    <property type="taxonomic scope" value="Bacteria"/>
</dbReference>
<dbReference type="InterPro" id="IPR000871">
    <property type="entry name" value="Beta-lactam_class-A"/>
</dbReference>
<gene>
    <name evidence="5" type="ordered locus">DNO_1203</name>
</gene>
<protein>
    <recommendedName>
        <fullName evidence="3">beta-lactamase</fullName>
        <ecNumber evidence="3">3.5.2.6</ecNumber>
    </recommendedName>
</protein>
<dbReference type="SUPFAM" id="SSF56601">
    <property type="entry name" value="beta-lactamase/transpeptidase-like"/>
    <property type="match status" value="1"/>
</dbReference>
<dbReference type="EC" id="3.5.2.6" evidence="3"/>
<dbReference type="STRING" id="246195.DNO_1203"/>
<name>A5EXF2_DICNV</name>
<dbReference type="HOGENOM" id="CLU_962031_0_0_6"/>
<dbReference type="AlphaFoldDB" id="A5EXF2"/>
<dbReference type="GO" id="GO:0008800">
    <property type="term" value="F:beta-lactamase activity"/>
    <property type="evidence" value="ECO:0007669"/>
    <property type="project" value="UniProtKB-EC"/>
</dbReference>
<dbReference type="GO" id="GO:0030655">
    <property type="term" value="P:beta-lactam antibiotic catabolic process"/>
    <property type="evidence" value="ECO:0007669"/>
    <property type="project" value="InterPro"/>
</dbReference>
<dbReference type="EMBL" id="CP000513">
    <property type="protein sequence ID" value="ABQ13467.1"/>
    <property type="molecule type" value="Genomic_DNA"/>
</dbReference>
<evidence type="ECO:0000259" key="4">
    <source>
        <dbReference type="Pfam" id="PF13354"/>
    </source>
</evidence>
<evidence type="ECO:0000256" key="2">
    <source>
        <dbReference type="ARBA" id="ARBA00009009"/>
    </source>
</evidence>
<evidence type="ECO:0000313" key="5">
    <source>
        <dbReference type="EMBL" id="ABQ13467.1"/>
    </source>
</evidence>
<dbReference type="PANTHER" id="PTHR35333">
    <property type="entry name" value="BETA-LACTAMASE"/>
    <property type="match status" value="1"/>
</dbReference>
<organism evidence="5 6">
    <name type="scientific">Dichelobacter nodosus (strain VCS1703A)</name>
    <dbReference type="NCBI Taxonomy" id="246195"/>
    <lineage>
        <taxon>Bacteria</taxon>
        <taxon>Pseudomonadati</taxon>
        <taxon>Pseudomonadota</taxon>
        <taxon>Gammaproteobacteria</taxon>
        <taxon>Cardiobacteriales</taxon>
        <taxon>Cardiobacteriaceae</taxon>
        <taxon>Dichelobacter</taxon>
    </lineage>
</organism>
<comment type="similarity">
    <text evidence="2">Belongs to the class-A beta-lactamase family.</text>
</comment>
<feature type="domain" description="Beta-lactamase class A catalytic" evidence="4">
    <location>
        <begin position="112"/>
        <end position="240"/>
    </location>
</feature>